<dbReference type="RefSeq" id="WP_172423512.1">
    <property type="nucleotide sequence ID" value="NZ_CP019717.1"/>
</dbReference>
<dbReference type="Proteomes" id="UP000464330">
    <property type="component" value="Chromosome"/>
</dbReference>
<reference evidence="2 3" key="1">
    <citation type="journal article" date="2020" name="Int. J. Med. Microbiol.">
        <title>Discovery of Paenibacillus larvae ERIC V: Phenotypic and genomic comparison to genotypes ERIC I-IV reveal different inventories of virulence factors which correlate with epidemiological prevalences of American Foulbrood.</title>
        <authorList>
            <person name="Beims H."/>
            <person name="Bunk B."/>
            <person name="Erler S."/>
            <person name="Mohr K.I."/>
            <person name="Sproer C."/>
            <person name="Pradella S."/>
            <person name="Gunther G."/>
            <person name="Rohde M."/>
            <person name="von der Ohe W."/>
            <person name="Steinert M."/>
        </authorList>
    </citation>
    <scope>NUCLEOTIDE SEQUENCE [LARGE SCALE GENOMIC DNA]</scope>
    <source>
        <strain evidence="2">Eric_V</strain>
    </source>
</reference>
<dbReference type="InterPro" id="IPR004991">
    <property type="entry name" value="Aerolysin-like"/>
</dbReference>
<proteinExistence type="predicted"/>
<dbReference type="AlphaFoldDB" id="A0A6C0QW03"/>
<evidence type="ECO:0000313" key="3">
    <source>
        <dbReference type="Proteomes" id="UP000464330"/>
    </source>
</evidence>
<dbReference type="Pfam" id="PF03318">
    <property type="entry name" value="ETX_MTX2"/>
    <property type="match status" value="1"/>
</dbReference>
<keyword evidence="1" id="KW-0732">Signal</keyword>
<gene>
    <name evidence="2" type="primary">etxB_3</name>
    <name evidence="2" type="ORF">ERICV_03285</name>
</gene>
<dbReference type="SUPFAM" id="SSF56973">
    <property type="entry name" value="Aerolisin/ETX pore-forming domain"/>
    <property type="match status" value="1"/>
</dbReference>
<feature type="chain" id="PRO_5034917140" evidence="1">
    <location>
        <begin position="35"/>
        <end position="334"/>
    </location>
</feature>
<sequence precursor="true">MNKSKKLKTTVKTLALMALIFTSLIIPSTPSVSADSVEDENIEKIIRYCSDSVSGMHVPAEFHESLRCMYEDMYIFLKPLNNYDKDHKKDQFEFIKSTNLYLSKKPEYFVKPKGDAKHTEADNLSFGINRLKNSTNMEQTLSTSSFSKAITNSVTTSTTRAFKVGTKASSKFRIPLIAEAGIEINTKYNFSKTGSDTHSETVTYSIPQQKIKVPGNTTAVVSVHLKTVETTGKVDLATRYSGDMVFEGARIGVKWDMERIPLNTWTYYVKKNIPGLNKYLALEDNTKNILLKGEGSYKVKYGTIAEVNVEFVSHNGKLMDNGYTFEVVPEIVKK</sequence>
<evidence type="ECO:0000313" key="2">
    <source>
        <dbReference type="EMBL" id="QHZ52396.1"/>
    </source>
</evidence>
<dbReference type="EMBL" id="CP019717">
    <property type="protein sequence ID" value="QHZ52396.1"/>
    <property type="molecule type" value="Genomic_DNA"/>
</dbReference>
<evidence type="ECO:0000256" key="1">
    <source>
        <dbReference type="SAM" id="SignalP"/>
    </source>
</evidence>
<accession>A0A6C0QW03</accession>
<organism evidence="2 3">
    <name type="scientific">Paenibacillus larvae subsp. larvae</name>
    <dbReference type="NCBI Taxonomy" id="147375"/>
    <lineage>
        <taxon>Bacteria</taxon>
        <taxon>Bacillati</taxon>
        <taxon>Bacillota</taxon>
        <taxon>Bacilli</taxon>
        <taxon>Bacillales</taxon>
        <taxon>Paenibacillaceae</taxon>
        <taxon>Paenibacillus</taxon>
    </lineage>
</organism>
<feature type="signal peptide" evidence="1">
    <location>
        <begin position="1"/>
        <end position="34"/>
    </location>
</feature>
<dbReference type="Gene3D" id="2.170.15.10">
    <property type="entry name" value="Proaerolysin, chain A, domain 3"/>
    <property type="match status" value="1"/>
</dbReference>
<name>A0A6C0QW03_9BACL</name>
<dbReference type="CDD" id="cd20223">
    <property type="entry name" value="PFM_epsilon-toxin-like"/>
    <property type="match status" value="1"/>
</dbReference>
<protein>
    <submittedName>
        <fullName evidence="2">Epsilon-toxin type B</fullName>
    </submittedName>
</protein>